<name>A0A212ADJ0_9RHOB</name>
<dbReference type="RefSeq" id="WP_088215041.1">
    <property type="nucleotide sequence ID" value="NZ_NIPW01000010.1"/>
</dbReference>
<comment type="caution">
    <text evidence="1">The sequence shown here is derived from an EMBL/GenBank/DDBJ whole genome shotgun (WGS) entry which is preliminary data.</text>
</comment>
<gene>
    <name evidence="1" type="ORF">CDV49_07510</name>
</gene>
<dbReference type="Pfam" id="PF01955">
    <property type="entry name" value="CbiZ"/>
    <property type="match status" value="2"/>
</dbReference>
<organism evidence="1 2">
    <name type="scientific">Haematobacter genomosp. 1</name>
    <dbReference type="NCBI Taxonomy" id="366618"/>
    <lineage>
        <taxon>Bacteria</taxon>
        <taxon>Pseudomonadati</taxon>
        <taxon>Pseudomonadota</taxon>
        <taxon>Alphaproteobacteria</taxon>
        <taxon>Rhodobacterales</taxon>
        <taxon>Paracoccaceae</taxon>
        <taxon>Haematobacter</taxon>
    </lineage>
</organism>
<dbReference type="InterPro" id="IPR002808">
    <property type="entry name" value="AdoCbi_amidolase"/>
</dbReference>
<keyword evidence="1" id="KW-0378">Hydrolase</keyword>
<protein>
    <submittedName>
        <fullName evidence="1">Adenosylcobinamide amidohydrolase</fullName>
    </submittedName>
</protein>
<dbReference type="OrthoDB" id="9767827at2"/>
<proteinExistence type="predicted"/>
<dbReference type="AlphaFoldDB" id="A0A212ADJ0"/>
<dbReference type="InterPro" id="IPR052209">
    <property type="entry name" value="CbiZ"/>
</dbReference>
<keyword evidence="2" id="KW-1185">Reference proteome</keyword>
<dbReference type="GO" id="GO:0016787">
    <property type="term" value="F:hydrolase activity"/>
    <property type="evidence" value="ECO:0007669"/>
    <property type="project" value="UniProtKB-KW"/>
</dbReference>
<reference evidence="1 2" key="1">
    <citation type="submission" date="2016-12" db="EMBL/GenBank/DDBJ databases">
        <title>Comparison of Traditional DNA-DNA Hybridization with In Silico Genomic Analysis.</title>
        <authorList>
            <person name="Nicholson A.C."/>
            <person name="Humrighouse B.W."/>
            <person name="Graziano J."/>
            <person name="Lasker B."/>
            <person name="Whitney A.M."/>
            <person name="Mcquiston J.R."/>
        </authorList>
    </citation>
    <scope>NUCLEOTIDE SEQUENCE [LARGE SCALE GENOMIC DNA]</scope>
    <source>
        <strain evidence="1 2">H2240</strain>
    </source>
</reference>
<accession>A0A212ADJ0</accession>
<dbReference type="Proteomes" id="UP000196878">
    <property type="component" value="Unassembled WGS sequence"/>
</dbReference>
<evidence type="ECO:0000313" key="2">
    <source>
        <dbReference type="Proteomes" id="UP000196878"/>
    </source>
</evidence>
<dbReference type="PANTHER" id="PTHR35336">
    <property type="entry name" value="ADENOSYLCOBINAMIDE AMIDOHYDROLASE"/>
    <property type="match status" value="1"/>
</dbReference>
<dbReference type="PANTHER" id="PTHR35336:SF5">
    <property type="entry name" value="ADENOSYLCOBINAMIDE AMIDOHYDROLASE"/>
    <property type="match status" value="1"/>
</dbReference>
<sequence>MTVTLDRPWLRCDLGRTRRVLSWSLNRPGFVSARHILWREVRDADLTADLDTGRWFAGELARCGDAEAVGLLTSRDVGTWRGAAAEVEGVRAQAVVTAGLSNAERVGRRRPVAAGGIAAGGVAGGVAPSGATEGGVAGGIAAARILAAGVTTSGVAASGVAAGGIAASGVAAGGYGTINIAVAVSEGLSDGAMVEALSIVAEARTAAVLEAGLTLVTGTATGTGTDCIALAADSGEVRHAGLHTPVGEVLGRVVMEATAAAIADWMALS</sequence>
<evidence type="ECO:0000313" key="1">
    <source>
        <dbReference type="EMBL" id="OWJ79063.1"/>
    </source>
</evidence>
<dbReference type="EMBL" id="NIPW01000010">
    <property type="protein sequence ID" value="OWJ79063.1"/>
    <property type="molecule type" value="Genomic_DNA"/>
</dbReference>